<accession>A0ABQ5V3K4</accession>
<evidence type="ECO:0000256" key="3">
    <source>
        <dbReference type="ARBA" id="ARBA00023163"/>
    </source>
</evidence>
<proteinExistence type="predicted"/>
<evidence type="ECO:0000313" key="7">
    <source>
        <dbReference type="EMBL" id="GLQ21627.1"/>
    </source>
</evidence>
<dbReference type="SMART" id="SM00421">
    <property type="entry name" value="HTH_LUXR"/>
    <property type="match status" value="1"/>
</dbReference>
<name>A0ABQ5V3K4_9PROT</name>
<evidence type="ECO:0000256" key="2">
    <source>
        <dbReference type="ARBA" id="ARBA00023125"/>
    </source>
</evidence>
<dbReference type="SMART" id="SM00448">
    <property type="entry name" value="REC"/>
    <property type="match status" value="1"/>
</dbReference>
<evidence type="ECO:0000256" key="1">
    <source>
        <dbReference type="ARBA" id="ARBA00023015"/>
    </source>
</evidence>
<dbReference type="InterPro" id="IPR001789">
    <property type="entry name" value="Sig_transdc_resp-reg_receiver"/>
</dbReference>
<dbReference type="GO" id="GO:0003677">
    <property type="term" value="F:DNA binding"/>
    <property type="evidence" value="ECO:0007669"/>
    <property type="project" value="UniProtKB-KW"/>
</dbReference>
<dbReference type="InterPro" id="IPR036388">
    <property type="entry name" value="WH-like_DNA-bd_sf"/>
</dbReference>
<keyword evidence="1" id="KW-0805">Transcription regulation</keyword>
<evidence type="ECO:0000259" key="6">
    <source>
        <dbReference type="PROSITE" id="PS50110"/>
    </source>
</evidence>
<reference evidence="7" key="2">
    <citation type="submission" date="2023-01" db="EMBL/GenBank/DDBJ databases">
        <title>Draft genome sequence of Algimonas porphyrae strain NBRC 108216.</title>
        <authorList>
            <person name="Sun Q."/>
            <person name="Mori K."/>
        </authorList>
    </citation>
    <scope>NUCLEOTIDE SEQUENCE</scope>
    <source>
        <strain evidence="7">NBRC 108216</strain>
    </source>
</reference>
<dbReference type="EMBL" id="BSNJ01000005">
    <property type="protein sequence ID" value="GLQ21627.1"/>
    <property type="molecule type" value="Genomic_DNA"/>
</dbReference>
<dbReference type="PROSITE" id="PS50110">
    <property type="entry name" value="RESPONSE_REGULATORY"/>
    <property type="match status" value="1"/>
</dbReference>
<dbReference type="PANTHER" id="PTHR44688:SF16">
    <property type="entry name" value="DNA-BINDING TRANSCRIPTIONAL ACTIVATOR DEVR_DOSR"/>
    <property type="match status" value="1"/>
</dbReference>
<dbReference type="Proteomes" id="UP001161390">
    <property type="component" value="Unassembled WGS sequence"/>
</dbReference>
<keyword evidence="2 7" id="KW-0238">DNA-binding</keyword>
<sequence>MSLSIHVIDDDEQVRESLGLLLETVGHTVLTFASGEAYIEADAALTDAVLILDVRMPGRDGLDVLDHVRQRSASVPVIMISGHGDIPLAVKAMQSGANDFVEKPFVANRILNAIDKAGAPADQTVPESEDRLAVLTPREREVAERLAEGKPNKIVAHELGVSVRTVETHRARLKSKLSIGSLAELVRIVLESEN</sequence>
<feature type="modified residue" description="4-aspartylphosphate" evidence="4">
    <location>
        <position position="53"/>
    </location>
</feature>
<keyword evidence="3" id="KW-0804">Transcription</keyword>
<evidence type="ECO:0000313" key="8">
    <source>
        <dbReference type="Proteomes" id="UP001161390"/>
    </source>
</evidence>
<feature type="domain" description="Response regulatory" evidence="6">
    <location>
        <begin position="4"/>
        <end position="118"/>
    </location>
</feature>
<dbReference type="PROSITE" id="PS50043">
    <property type="entry name" value="HTH_LUXR_2"/>
    <property type="match status" value="1"/>
</dbReference>
<dbReference type="SUPFAM" id="SSF52172">
    <property type="entry name" value="CheY-like"/>
    <property type="match status" value="1"/>
</dbReference>
<dbReference type="PROSITE" id="PS00622">
    <property type="entry name" value="HTH_LUXR_1"/>
    <property type="match status" value="1"/>
</dbReference>
<comment type="caution">
    <text evidence="7">The sequence shown here is derived from an EMBL/GenBank/DDBJ whole genome shotgun (WGS) entry which is preliminary data.</text>
</comment>
<dbReference type="InterPro" id="IPR011006">
    <property type="entry name" value="CheY-like_superfamily"/>
</dbReference>
<protein>
    <submittedName>
        <fullName evidence="7">DNA-binding response regulator</fullName>
    </submittedName>
</protein>
<dbReference type="InterPro" id="IPR016032">
    <property type="entry name" value="Sig_transdc_resp-reg_C-effctor"/>
</dbReference>
<evidence type="ECO:0000256" key="4">
    <source>
        <dbReference type="PROSITE-ProRule" id="PRU00169"/>
    </source>
</evidence>
<dbReference type="Pfam" id="PF00072">
    <property type="entry name" value="Response_reg"/>
    <property type="match status" value="1"/>
</dbReference>
<dbReference type="SUPFAM" id="SSF46894">
    <property type="entry name" value="C-terminal effector domain of the bipartite response regulators"/>
    <property type="match status" value="1"/>
</dbReference>
<dbReference type="PANTHER" id="PTHR44688">
    <property type="entry name" value="DNA-BINDING TRANSCRIPTIONAL ACTIVATOR DEVR_DOSR"/>
    <property type="match status" value="1"/>
</dbReference>
<dbReference type="InterPro" id="IPR000792">
    <property type="entry name" value="Tscrpt_reg_LuxR_C"/>
</dbReference>
<organism evidence="7 8">
    <name type="scientific">Algimonas porphyrae</name>
    <dbReference type="NCBI Taxonomy" id="1128113"/>
    <lineage>
        <taxon>Bacteria</taxon>
        <taxon>Pseudomonadati</taxon>
        <taxon>Pseudomonadota</taxon>
        <taxon>Alphaproteobacteria</taxon>
        <taxon>Maricaulales</taxon>
        <taxon>Robiginitomaculaceae</taxon>
        <taxon>Algimonas</taxon>
    </lineage>
</organism>
<feature type="domain" description="HTH luxR-type" evidence="5">
    <location>
        <begin position="128"/>
        <end position="193"/>
    </location>
</feature>
<dbReference type="PRINTS" id="PR00038">
    <property type="entry name" value="HTHLUXR"/>
</dbReference>
<dbReference type="RefSeq" id="WP_284373377.1">
    <property type="nucleotide sequence ID" value="NZ_BSNJ01000005.1"/>
</dbReference>
<dbReference type="CDD" id="cd06170">
    <property type="entry name" value="LuxR_C_like"/>
    <property type="match status" value="1"/>
</dbReference>
<evidence type="ECO:0000259" key="5">
    <source>
        <dbReference type="PROSITE" id="PS50043"/>
    </source>
</evidence>
<gene>
    <name evidence="7" type="ORF">GCM10007854_25820</name>
</gene>
<reference evidence="7" key="1">
    <citation type="journal article" date="2014" name="Int. J. Syst. Evol. Microbiol.">
        <title>Complete genome of a new Firmicutes species belonging to the dominant human colonic microbiota ('Ruminococcus bicirculans') reveals two chromosomes and a selective capacity to utilize plant glucans.</title>
        <authorList>
            <consortium name="NISC Comparative Sequencing Program"/>
            <person name="Wegmann U."/>
            <person name="Louis P."/>
            <person name="Goesmann A."/>
            <person name="Henrissat B."/>
            <person name="Duncan S.H."/>
            <person name="Flint H.J."/>
        </authorList>
    </citation>
    <scope>NUCLEOTIDE SEQUENCE</scope>
    <source>
        <strain evidence="7">NBRC 108216</strain>
    </source>
</reference>
<keyword evidence="4" id="KW-0597">Phosphoprotein</keyword>
<keyword evidence="8" id="KW-1185">Reference proteome</keyword>
<dbReference type="Gene3D" id="3.40.50.2300">
    <property type="match status" value="1"/>
</dbReference>
<dbReference type="Gene3D" id="1.10.10.10">
    <property type="entry name" value="Winged helix-like DNA-binding domain superfamily/Winged helix DNA-binding domain"/>
    <property type="match status" value="1"/>
</dbReference>
<dbReference type="Pfam" id="PF00196">
    <property type="entry name" value="GerE"/>
    <property type="match status" value="1"/>
</dbReference>